<keyword evidence="4" id="KW-1185">Reference proteome</keyword>
<dbReference type="PANTHER" id="PTHR31350:SF21">
    <property type="entry name" value="F-BOX ONLY PROTEIN 21"/>
    <property type="match status" value="1"/>
</dbReference>
<comment type="caution">
    <text evidence="3">The sequence shown here is derived from an EMBL/GenBank/DDBJ whole genome shotgun (WGS) entry which is preliminary data.</text>
</comment>
<dbReference type="AlphaFoldDB" id="A0A8J7UUX6"/>
<feature type="domain" description="Protein SirB1 N-terminal" evidence="2">
    <location>
        <begin position="115"/>
        <end position="262"/>
    </location>
</feature>
<dbReference type="EMBL" id="JAFIDN010000006">
    <property type="protein sequence ID" value="MBP3192845.1"/>
    <property type="molecule type" value="Genomic_DNA"/>
</dbReference>
<sequence length="291" mass="33500">MITAKTSTREITRNELRAIVALMDDPDTFVQSRVNEQLSLLGEQDVPLLDEIREEISDTSLRNRLSGLIHKLTFPSFEQEFAELMDLGLDSPGSLERIQLMLCRLDNPTLRTDLYKRQLDRMAARLEPSLGAGLTSGEKLETFISFFFKNEYFKGDTEDYTSPDNSYLHKVLQRRKGIPLSLSMVMLFVASRLDMPLYGVNMPIHFLIKYETESTSTFIDPYNGGRIVSLDQCSYFLRKSGIVPKSVHFERALETDMLARTIRNLKISYEKRGCTQRVRELERLLEYVVAC</sequence>
<dbReference type="RefSeq" id="WP_210511941.1">
    <property type="nucleotide sequence ID" value="NZ_JAFIDN010000006.1"/>
</dbReference>
<name>A0A8J7UUX6_9BACT</name>
<comment type="similarity">
    <text evidence="1">Belongs to the UPF0162 family.</text>
</comment>
<evidence type="ECO:0000313" key="4">
    <source>
        <dbReference type="Proteomes" id="UP000673975"/>
    </source>
</evidence>
<proteinExistence type="inferred from homology"/>
<dbReference type="Proteomes" id="UP000673975">
    <property type="component" value="Unassembled WGS sequence"/>
</dbReference>
<dbReference type="PANTHER" id="PTHR31350">
    <property type="entry name" value="SI:DKEY-261L7.2"/>
    <property type="match status" value="1"/>
</dbReference>
<evidence type="ECO:0000259" key="2">
    <source>
        <dbReference type="Pfam" id="PF13369"/>
    </source>
</evidence>
<dbReference type="Pfam" id="PF13369">
    <property type="entry name" value="Transglut_core2"/>
    <property type="match status" value="1"/>
</dbReference>
<protein>
    <submittedName>
        <fullName evidence="3">Transglutaminase family protein</fullName>
    </submittedName>
</protein>
<evidence type="ECO:0000256" key="1">
    <source>
        <dbReference type="ARBA" id="ARBA00007100"/>
    </source>
</evidence>
<organism evidence="3 4">
    <name type="scientific">Natronogracilivirga saccharolytica</name>
    <dbReference type="NCBI Taxonomy" id="2812953"/>
    <lineage>
        <taxon>Bacteria</taxon>
        <taxon>Pseudomonadati</taxon>
        <taxon>Balneolota</taxon>
        <taxon>Balneolia</taxon>
        <taxon>Balneolales</taxon>
        <taxon>Cyclonatronaceae</taxon>
        <taxon>Natronogracilivirga</taxon>
    </lineage>
</organism>
<gene>
    <name evidence="3" type="ORF">NATSA_09235</name>
</gene>
<reference evidence="3" key="1">
    <citation type="submission" date="2021-02" db="EMBL/GenBank/DDBJ databases">
        <title>Natronogracilivirga saccharolytica gen. nov. sp. nov. a new anaerobic, haloalkiliphilic carbohydrate-fermenting bacterium from soda lake and proposing of Cyclonatronumiaceae fam. nov. in the phylum Balneolaeota.</title>
        <authorList>
            <person name="Zhilina T.N."/>
            <person name="Sorokin D.Y."/>
            <person name="Zavarzina D.G."/>
            <person name="Toshchakov S.V."/>
            <person name="Kublanov I.V."/>
        </authorList>
    </citation>
    <scope>NUCLEOTIDE SEQUENCE</scope>
    <source>
        <strain evidence="3">Z-1702</strain>
    </source>
</reference>
<dbReference type="InterPro" id="IPR032698">
    <property type="entry name" value="SirB1_N"/>
</dbReference>
<evidence type="ECO:0000313" key="3">
    <source>
        <dbReference type="EMBL" id="MBP3192845.1"/>
    </source>
</evidence>
<accession>A0A8J7UUX6</accession>